<dbReference type="InterPro" id="IPR025669">
    <property type="entry name" value="AAA_dom"/>
</dbReference>
<dbReference type="PANTHER" id="PTHR13696">
    <property type="entry name" value="P-LOOP CONTAINING NUCLEOSIDE TRIPHOSPHATE HYDROLASE"/>
    <property type="match status" value="1"/>
</dbReference>
<proteinExistence type="predicted"/>
<sequence>MARPRLIIADEDANYIVPLQFKFVTDFFNKIDLEVITDRVYFDEYFSKPQNAEILIVSDELYDSALQRHNIQNIFVMMEQYDEGGTGELNVNQLFKYTSIKEIFNEIIGKSAGVLNVAAVETKETQIILVTSAAGGVGKTTVAMGVAACLAQNYKRVLYIEAARLQSAQCMLKNDAPISSPDIYTKLLNPSESIYEEIKHVIRKEGFSYLPPFKAALLSLGLSYSVYEKIAMSGKKSDDFDYVIIDAESSFDEQKINLLDLSDKVIVVLKQENNVVYATNQFVSNIDNLNTDKYLFVCNSFNSEQYNAIISPDIRLKFAVNEYVPQIKKSGNEKNIDLVDVNELKKVAFLII</sequence>
<gene>
    <name evidence="2" type="ORF">BN765_00874</name>
</gene>
<dbReference type="SUPFAM" id="SSF52540">
    <property type="entry name" value="P-loop containing nucleoside triphosphate hydrolases"/>
    <property type="match status" value="1"/>
</dbReference>
<dbReference type="Gene3D" id="3.40.50.10850">
    <property type="entry name" value="Ntrc-like two-domain protein"/>
    <property type="match status" value="1"/>
</dbReference>
<evidence type="ECO:0000259" key="1">
    <source>
        <dbReference type="Pfam" id="PF13614"/>
    </source>
</evidence>
<reference evidence="2" key="1">
    <citation type="submission" date="2012-11" db="EMBL/GenBank/DDBJ databases">
        <title>Dependencies among metagenomic species, viruses, plasmids and units of genetic variation.</title>
        <authorList>
            <person name="Nielsen H.B."/>
            <person name="Almeida M."/>
            <person name="Juncker A.S."/>
            <person name="Rasmussen S."/>
            <person name="Li J."/>
            <person name="Sunagawa S."/>
            <person name="Plichta D."/>
            <person name="Gautier L."/>
            <person name="Le Chatelier E."/>
            <person name="Peletier E."/>
            <person name="Bonde I."/>
            <person name="Nielsen T."/>
            <person name="Manichanh C."/>
            <person name="Arumugam M."/>
            <person name="Batto J."/>
            <person name="Santos M.B.Q.D."/>
            <person name="Blom N."/>
            <person name="Borruel N."/>
            <person name="Burgdorf K.S."/>
            <person name="Boumezbeur F."/>
            <person name="Casellas F."/>
            <person name="Dore J."/>
            <person name="Guarner F."/>
            <person name="Hansen T."/>
            <person name="Hildebrand F."/>
            <person name="Kaas R.S."/>
            <person name="Kennedy S."/>
            <person name="Kristiansen K."/>
            <person name="Kultima J.R."/>
            <person name="Leonard P."/>
            <person name="Levenez F."/>
            <person name="Lund O."/>
            <person name="Moumen B."/>
            <person name="Le Paslier D."/>
            <person name="Pons N."/>
            <person name="Pedersen O."/>
            <person name="Prifti E."/>
            <person name="Qin J."/>
            <person name="Raes J."/>
            <person name="Tap J."/>
            <person name="Tims S."/>
            <person name="Ussery D.W."/>
            <person name="Yamada T."/>
            <person name="MetaHit consortium"/>
            <person name="Renault P."/>
            <person name="Sicheritz-Ponten T."/>
            <person name="Bork P."/>
            <person name="Wang J."/>
            <person name="Brunak S."/>
            <person name="Ehrlich S.D."/>
        </authorList>
    </citation>
    <scope>NUCLEOTIDE SEQUENCE [LARGE SCALE GENOMIC DNA]</scope>
</reference>
<dbReference type="Gene3D" id="3.40.50.300">
    <property type="entry name" value="P-loop containing nucleotide triphosphate hydrolases"/>
    <property type="match status" value="1"/>
</dbReference>
<dbReference type="AlphaFoldDB" id="R5ZSV4"/>
<name>R5ZSV4_9FIRM</name>
<organism evidence="2">
    <name type="scientific">Lachnospira eligens CAG:72</name>
    <dbReference type="NCBI Taxonomy" id="1263077"/>
    <lineage>
        <taxon>Bacteria</taxon>
        <taxon>Bacillati</taxon>
        <taxon>Bacillota</taxon>
        <taxon>Clostridia</taxon>
        <taxon>Lachnospirales</taxon>
        <taxon>Lachnospiraceae</taxon>
        <taxon>Lachnospira</taxon>
    </lineage>
</organism>
<dbReference type="InterPro" id="IPR027417">
    <property type="entry name" value="P-loop_NTPase"/>
</dbReference>
<feature type="domain" description="AAA" evidence="1">
    <location>
        <begin position="126"/>
        <end position="291"/>
    </location>
</feature>
<comment type="caution">
    <text evidence="2">The sequence shown here is derived from an EMBL/GenBank/DDBJ whole genome shotgun (WGS) entry which is preliminary data.</text>
</comment>
<dbReference type="InterPro" id="IPR050678">
    <property type="entry name" value="DNA_Partitioning_ATPase"/>
</dbReference>
<dbReference type="EMBL" id="CBBU010000169">
    <property type="protein sequence ID" value="CDA41920.1"/>
    <property type="molecule type" value="Genomic_DNA"/>
</dbReference>
<accession>R5ZSV4</accession>
<protein>
    <submittedName>
        <fullName evidence="2">CobQ/CobB/MinD/ParA nucleotide binding domain</fullName>
    </submittedName>
</protein>
<dbReference type="Proteomes" id="UP000018175">
    <property type="component" value="Unassembled WGS sequence"/>
</dbReference>
<dbReference type="PANTHER" id="PTHR13696:SF52">
    <property type="entry name" value="PARA FAMILY PROTEIN CT_582"/>
    <property type="match status" value="1"/>
</dbReference>
<dbReference type="Pfam" id="PF13614">
    <property type="entry name" value="AAA_31"/>
    <property type="match status" value="1"/>
</dbReference>
<evidence type="ECO:0000313" key="2">
    <source>
        <dbReference type="EMBL" id="CDA41920.1"/>
    </source>
</evidence>